<feature type="non-terminal residue" evidence="1">
    <location>
        <position position="1"/>
    </location>
</feature>
<protein>
    <submittedName>
        <fullName evidence="1">Uncharacterized protein</fullName>
    </submittedName>
</protein>
<dbReference type="RefSeq" id="XP_040721330.1">
    <property type="nucleotide sequence ID" value="XM_040854882.1"/>
</dbReference>
<keyword evidence="2" id="KW-1185">Reference proteome</keyword>
<dbReference type="GeneID" id="63771094"/>
<dbReference type="EMBL" id="MCFJ01000001">
    <property type="protein sequence ID" value="ORY71738.1"/>
    <property type="molecule type" value="Genomic_DNA"/>
</dbReference>
<dbReference type="OrthoDB" id="4611861at2759"/>
<sequence length="71" mass="8278">ERYREDLVNLQNYGRLQISIIVWGMIWLRDDEGGASKLVFYDGDLDSPRSRVSLQSARAASILRARRFLYT</sequence>
<evidence type="ECO:0000313" key="2">
    <source>
        <dbReference type="Proteomes" id="UP000193689"/>
    </source>
</evidence>
<dbReference type="AlphaFoldDB" id="A0A1Y2EJK2"/>
<dbReference type="InParanoid" id="A0A1Y2EJK2"/>
<dbReference type="Proteomes" id="UP000193689">
    <property type="component" value="Unassembled WGS sequence"/>
</dbReference>
<reference evidence="1 2" key="1">
    <citation type="submission" date="2016-07" db="EMBL/GenBank/DDBJ databases">
        <title>Pervasive Adenine N6-methylation of Active Genes in Fungi.</title>
        <authorList>
            <consortium name="DOE Joint Genome Institute"/>
            <person name="Mondo S.J."/>
            <person name="Dannebaum R.O."/>
            <person name="Kuo R.C."/>
            <person name="Labutti K."/>
            <person name="Haridas S."/>
            <person name="Kuo A."/>
            <person name="Salamov A."/>
            <person name="Ahrendt S.R."/>
            <person name="Lipzen A."/>
            <person name="Sullivan W."/>
            <person name="Andreopoulos W.B."/>
            <person name="Clum A."/>
            <person name="Lindquist E."/>
            <person name="Daum C."/>
            <person name="Ramamoorthy G.K."/>
            <person name="Gryganskyi A."/>
            <person name="Culley D."/>
            <person name="Magnuson J.K."/>
            <person name="James T.Y."/>
            <person name="O'Malley M.A."/>
            <person name="Stajich J.E."/>
            <person name="Spatafora J.W."/>
            <person name="Visel A."/>
            <person name="Grigoriev I.V."/>
        </authorList>
    </citation>
    <scope>NUCLEOTIDE SEQUENCE [LARGE SCALE GENOMIC DNA]</scope>
    <source>
        <strain evidence="1 2">CBS 129021</strain>
    </source>
</reference>
<evidence type="ECO:0000313" key="1">
    <source>
        <dbReference type="EMBL" id="ORY71738.1"/>
    </source>
</evidence>
<accession>A0A1Y2EJK2</accession>
<comment type="caution">
    <text evidence="1">The sequence shown here is derived from an EMBL/GenBank/DDBJ whole genome shotgun (WGS) entry which is preliminary data.</text>
</comment>
<dbReference type="STRING" id="1141098.A0A1Y2EJK2"/>
<proteinExistence type="predicted"/>
<gene>
    <name evidence="1" type="ORF">BCR38DRAFT_329421</name>
</gene>
<organism evidence="1 2">
    <name type="scientific">Pseudomassariella vexata</name>
    <dbReference type="NCBI Taxonomy" id="1141098"/>
    <lineage>
        <taxon>Eukaryota</taxon>
        <taxon>Fungi</taxon>
        <taxon>Dikarya</taxon>
        <taxon>Ascomycota</taxon>
        <taxon>Pezizomycotina</taxon>
        <taxon>Sordariomycetes</taxon>
        <taxon>Xylariomycetidae</taxon>
        <taxon>Amphisphaeriales</taxon>
        <taxon>Pseudomassariaceae</taxon>
        <taxon>Pseudomassariella</taxon>
    </lineage>
</organism>
<name>A0A1Y2EJK2_9PEZI</name>